<dbReference type="EnsemblPlants" id="OPUNC09G02680.1">
    <property type="protein sequence ID" value="OPUNC09G02680.1"/>
    <property type="gene ID" value="OPUNC09G02680"/>
</dbReference>
<evidence type="ECO:0000313" key="4">
    <source>
        <dbReference type="EnsemblPlants" id="OPUNC09G02680.1"/>
    </source>
</evidence>
<dbReference type="Gramene" id="OPUNC09G02680.1">
    <property type="protein sequence ID" value="OPUNC09G02680.1"/>
    <property type="gene ID" value="OPUNC09G02680"/>
</dbReference>
<dbReference type="STRING" id="4537.A0A0E0LZ23"/>
<evidence type="ECO:0000256" key="1">
    <source>
        <dbReference type="ARBA" id="ARBA00022737"/>
    </source>
</evidence>
<dbReference type="HOGENOM" id="CLU_1221387_0_0_1"/>
<dbReference type="InterPro" id="IPR051114">
    <property type="entry name" value="Mito_RNA_Proc_CCM1"/>
</dbReference>
<dbReference type="Gene3D" id="1.25.40.10">
    <property type="entry name" value="Tetratricopeptide repeat domain"/>
    <property type="match status" value="1"/>
</dbReference>
<reference evidence="4" key="2">
    <citation type="submission" date="2018-05" db="EMBL/GenBank/DDBJ databases">
        <title>OpunRS2 (Oryza punctata Reference Sequence Version 2).</title>
        <authorList>
            <person name="Zhang J."/>
            <person name="Kudrna D."/>
            <person name="Lee S."/>
            <person name="Talag J."/>
            <person name="Welchert J."/>
            <person name="Wing R.A."/>
        </authorList>
    </citation>
    <scope>NUCLEOTIDE SEQUENCE [LARGE SCALE GENOMIC DNA]</scope>
</reference>
<dbReference type="Proteomes" id="UP000026962">
    <property type="component" value="Chromosome 9"/>
</dbReference>
<evidence type="ECO:0008006" key="6">
    <source>
        <dbReference type="Google" id="ProtNLM"/>
    </source>
</evidence>
<dbReference type="InterPro" id="IPR011990">
    <property type="entry name" value="TPR-like_helical_dom_sf"/>
</dbReference>
<protein>
    <recommendedName>
        <fullName evidence="6">Pentatricopeptide repeat-containing protein</fullName>
    </recommendedName>
</protein>
<name>A0A0E0LZ23_ORYPU</name>
<feature type="compositionally biased region" description="Low complexity" evidence="3">
    <location>
        <begin position="83"/>
        <end position="112"/>
    </location>
</feature>
<reference evidence="4" key="1">
    <citation type="submission" date="2015-04" db="UniProtKB">
        <authorList>
            <consortium name="EnsemblPlants"/>
        </authorList>
    </citation>
    <scope>IDENTIFICATION</scope>
</reference>
<dbReference type="PANTHER" id="PTHR47934">
    <property type="entry name" value="PENTATRICOPEPTIDE REPEAT-CONTAINING PROTEIN PET309, MITOCHONDRIAL"/>
    <property type="match status" value="1"/>
</dbReference>
<dbReference type="PANTHER" id="PTHR47934:SF2">
    <property type="entry name" value="OS07G0671200 PROTEIN"/>
    <property type="match status" value="1"/>
</dbReference>
<feature type="compositionally biased region" description="Polar residues" evidence="3">
    <location>
        <begin position="62"/>
        <end position="82"/>
    </location>
</feature>
<evidence type="ECO:0000313" key="5">
    <source>
        <dbReference type="Proteomes" id="UP000026962"/>
    </source>
</evidence>
<feature type="region of interest" description="Disordered" evidence="3">
    <location>
        <begin position="1"/>
        <end position="112"/>
    </location>
</feature>
<dbReference type="GO" id="GO:0003729">
    <property type="term" value="F:mRNA binding"/>
    <property type="evidence" value="ECO:0007669"/>
    <property type="project" value="TreeGrafter"/>
</dbReference>
<feature type="compositionally biased region" description="Low complexity" evidence="3">
    <location>
        <begin position="26"/>
        <end position="36"/>
    </location>
</feature>
<dbReference type="Pfam" id="PF13812">
    <property type="entry name" value="PPR_3"/>
    <property type="match status" value="1"/>
</dbReference>
<sequence>MLAVPFADLAASSTGAPPDRTPSPPSTTCSSAPTRTRASRLDRTAEASELTIPRLGGLDPHSLTSSSSNEQAISTQPPNSTNRVPLLVPSPSRLSPRLLPSTGSPSPATSPTLATCSTKCLDATHPRARKKLIRSLRLMESEGIEPTVGTYTILIDGSPAARDISKSASEVFDECVGNEIQPNEHTYGALINGFCKIGQVEAVESANWLCGVCFRIQSTWHCYNSSN</sequence>
<accession>A0A0E0LZ23</accession>
<organism evidence="4">
    <name type="scientific">Oryza punctata</name>
    <name type="common">Red rice</name>
    <dbReference type="NCBI Taxonomy" id="4537"/>
    <lineage>
        <taxon>Eukaryota</taxon>
        <taxon>Viridiplantae</taxon>
        <taxon>Streptophyta</taxon>
        <taxon>Embryophyta</taxon>
        <taxon>Tracheophyta</taxon>
        <taxon>Spermatophyta</taxon>
        <taxon>Magnoliopsida</taxon>
        <taxon>Liliopsida</taxon>
        <taxon>Poales</taxon>
        <taxon>Poaceae</taxon>
        <taxon>BOP clade</taxon>
        <taxon>Oryzoideae</taxon>
        <taxon>Oryzeae</taxon>
        <taxon>Oryzinae</taxon>
        <taxon>Oryza</taxon>
    </lineage>
</organism>
<dbReference type="InterPro" id="IPR002885">
    <property type="entry name" value="PPR_rpt"/>
</dbReference>
<evidence type="ECO:0000256" key="3">
    <source>
        <dbReference type="SAM" id="MobiDB-lite"/>
    </source>
</evidence>
<keyword evidence="2" id="KW-0809">Transit peptide</keyword>
<keyword evidence="1" id="KW-0677">Repeat</keyword>
<proteinExistence type="predicted"/>
<dbReference type="GO" id="GO:0006396">
    <property type="term" value="P:RNA processing"/>
    <property type="evidence" value="ECO:0007669"/>
    <property type="project" value="TreeGrafter"/>
</dbReference>
<dbReference type="GO" id="GO:0007005">
    <property type="term" value="P:mitochondrion organization"/>
    <property type="evidence" value="ECO:0007669"/>
    <property type="project" value="TreeGrafter"/>
</dbReference>
<dbReference type="GO" id="GO:0005739">
    <property type="term" value="C:mitochondrion"/>
    <property type="evidence" value="ECO:0007669"/>
    <property type="project" value="TreeGrafter"/>
</dbReference>
<evidence type="ECO:0000256" key="2">
    <source>
        <dbReference type="ARBA" id="ARBA00022946"/>
    </source>
</evidence>
<keyword evidence="5" id="KW-1185">Reference proteome</keyword>
<dbReference type="AlphaFoldDB" id="A0A0E0LZ23"/>